<evidence type="ECO:0000256" key="6">
    <source>
        <dbReference type="ARBA" id="ARBA00022837"/>
    </source>
</evidence>
<feature type="chain" id="PRO_5045679875" evidence="8">
    <location>
        <begin position="23"/>
        <end position="530"/>
    </location>
</feature>
<evidence type="ECO:0000256" key="7">
    <source>
        <dbReference type="ARBA" id="ARBA00023157"/>
    </source>
</evidence>
<dbReference type="PANTHER" id="PTHR33938:SF15">
    <property type="entry name" value="FERULOYL ESTERASE B-RELATED"/>
    <property type="match status" value="1"/>
</dbReference>
<keyword evidence="6" id="KW-0106">Calcium</keyword>
<dbReference type="Gene3D" id="3.40.50.1820">
    <property type="entry name" value="alpha/beta hydrolase"/>
    <property type="match status" value="1"/>
</dbReference>
<evidence type="ECO:0000256" key="5">
    <source>
        <dbReference type="ARBA" id="ARBA00022801"/>
    </source>
</evidence>
<evidence type="ECO:0000313" key="10">
    <source>
        <dbReference type="Proteomes" id="UP001521150"/>
    </source>
</evidence>
<evidence type="ECO:0000313" key="9">
    <source>
        <dbReference type="EMBL" id="MCE7003539.1"/>
    </source>
</evidence>
<evidence type="ECO:0000256" key="3">
    <source>
        <dbReference type="ARBA" id="ARBA00022723"/>
    </source>
</evidence>
<keyword evidence="3" id="KW-0479">Metal-binding</keyword>
<dbReference type="RefSeq" id="WP_233725121.1">
    <property type="nucleotide sequence ID" value="NZ_JAJVCN010000001.1"/>
</dbReference>
<evidence type="ECO:0000256" key="4">
    <source>
        <dbReference type="ARBA" id="ARBA00022729"/>
    </source>
</evidence>
<evidence type="ECO:0000256" key="2">
    <source>
        <dbReference type="ARBA" id="ARBA00022487"/>
    </source>
</evidence>
<keyword evidence="10" id="KW-1185">Reference proteome</keyword>
<comment type="caution">
    <text evidence="9">The sequence shown here is derived from an EMBL/GenBank/DDBJ whole genome shotgun (WGS) entry which is preliminary data.</text>
</comment>
<dbReference type="SUPFAM" id="SSF53474">
    <property type="entry name" value="alpha/beta-Hydrolases"/>
    <property type="match status" value="1"/>
</dbReference>
<accession>A0ABS8Z6N4</accession>
<dbReference type="InterPro" id="IPR029058">
    <property type="entry name" value="AB_hydrolase_fold"/>
</dbReference>
<keyword evidence="5 9" id="KW-0378">Hydrolase</keyword>
<dbReference type="Pfam" id="PF07519">
    <property type="entry name" value="Tannase"/>
    <property type="match status" value="1"/>
</dbReference>
<reference evidence="9 10" key="1">
    <citation type="submission" date="2021-12" db="EMBL/GenBank/DDBJ databases">
        <title>Genome sequence of Kibdelosporangium philippinense ATCC 49844.</title>
        <authorList>
            <person name="Fedorov E.A."/>
            <person name="Omeragic M."/>
            <person name="Shalygina K.F."/>
            <person name="Maclea K.S."/>
        </authorList>
    </citation>
    <scope>NUCLEOTIDE SEQUENCE [LARGE SCALE GENOMIC DNA]</scope>
    <source>
        <strain evidence="9 10">ATCC 49844</strain>
    </source>
</reference>
<dbReference type="EMBL" id="JAJVCN010000001">
    <property type="protein sequence ID" value="MCE7003539.1"/>
    <property type="molecule type" value="Genomic_DNA"/>
</dbReference>
<dbReference type="GO" id="GO:0016787">
    <property type="term" value="F:hydrolase activity"/>
    <property type="evidence" value="ECO:0007669"/>
    <property type="project" value="UniProtKB-KW"/>
</dbReference>
<gene>
    <name evidence="9" type="ORF">LWC34_11970</name>
</gene>
<comment type="similarity">
    <text evidence="1">Belongs to the tannase family.</text>
</comment>
<sequence>MGGLLVAAVAAVVVVSVAAAQAEESAVLKPVRECADLKERIFPIPKAKTRVTAAVPVAQTPTEPGYCDVEGYVEPAVEFHLKLPLTTYTGRYLQVGCGGLCGYMPELKFPEGCLPKGGDFAMAATNDGHDAEDEDWAANNQAARDDYFFRAPHVVSLASKKIIQAFYGSAPKQSYFSSCSNGGREALMLAQRYPDDFDGIAAGAPAAYYGPLVAYQAWLARANTAADGSSVLSATKLPALHNAVLKACDGLDGLVDGQLEDPRHCSFDPAAVQCSGDDRADCLTQAQVETVRKLYAGPTDEHGRRLYPGNATHGSELAWNGWIIPLSGSGSVAAMLAENALRYMMYPIGAPHSSLADFKFTQAEFHRLTAEGYQANAMNLDLSAFRRAGGKLVLWHGWSDEALPAHATVDYYQRLGGFAKNKDWARLFMVPSLFHCASGDELTEFDPLKEMVEWVERGKAPERVIATGRNEAGEVTRTRPVFPYPLQAKYDGSGSVNDASNFVPAPPTSPTNDKIDWVGTYLHAIPGPRA</sequence>
<evidence type="ECO:0000256" key="8">
    <source>
        <dbReference type="SAM" id="SignalP"/>
    </source>
</evidence>
<keyword evidence="7" id="KW-1015">Disulfide bond</keyword>
<name>A0ABS8Z6N4_9PSEU</name>
<dbReference type="Proteomes" id="UP001521150">
    <property type="component" value="Unassembled WGS sequence"/>
</dbReference>
<keyword evidence="4 8" id="KW-0732">Signal</keyword>
<organism evidence="9 10">
    <name type="scientific">Kibdelosporangium philippinense</name>
    <dbReference type="NCBI Taxonomy" id="211113"/>
    <lineage>
        <taxon>Bacteria</taxon>
        <taxon>Bacillati</taxon>
        <taxon>Actinomycetota</taxon>
        <taxon>Actinomycetes</taxon>
        <taxon>Pseudonocardiales</taxon>
        <taxon>Pseudonocardiaceae</taxon>
        <taxon>Kibdelosporangium</taxon>
    </lineage>
</organism>
<dbReference type="PANTHER" id="PTHR33938">
    <property type="entry name" value="FERULOYL ESTERASE B-RELATED"/>
    <property type="match status" value="1"/>
</dbReference>
<evidence type="ECO:0000256" key="1">
    <source>
        <dbReference type="ARBA" id="ARBA00006249"/>
    </source>
</evidence>
<keyword evidence="2" id="KW-0719">Serine esterase</keyword>
<proteinExistence type="inferred from homology"/>
<feature type="signal peptide" evidence="8">
    <location>
        <begin position="1"/>
        <end position="22"/>
    </location>
</feature>
<dbReference type="InterPro" id="IPR011118">
    <property type="entry name" value="Tannase/feruloyl_esterase"/>
</dbReference>
<protein>
    <submittedName>
        <fullName evidence="9">Tannase/feruloyl esterase family alpha/beta hydrolase</fullName>
    </submittedName>
</protein>